<sequence>MATGLYGPPRGVQVHPGTFQSGTAPIDLSYFRATNLINSTKSHLIYRRTQSSIITEKAKS</sequence>
<organism evidence="1 2">
    <name type="scientific">Cerrena zonata</name>
    <dbReference type="NCBI Taxonomy" id="2478898"/>
    <lineage>
        <taxon>Eukaryota</taxon>
        <taxon>Fungi</taxon>
        <taxon>Dikarya</taxon>
        <taxon>Basidiomycota</taxon>
        <taxon>Agaricomycotina</taxon>
        <taxon>Agaricomycetes</taxon>
        <taxon>Polyporales</taxon>
        <taxon>Cerrenaceae</taxon>
        <taxon>Cerrena</taxon>
    </lineage>
</organism>
<gene>
    <name evidence="1" type="ORF">QCA50_007112</name>
</gene>
<protein>
    <submittedName>
        <fullName evidence="1">Uncharacterized protein</fullName>
    </submittedName>
</protein>
<evidence type="ECO:0000313" key="1">
    <source>
        <dbReference type="EMBL" id="KAK7689321.1"/>
    </source>
</evidence>
<evidence type="ECO:0000313" key="2">
    <source>
        <dbReference type="Proteomes" id="UP001385951"/>
    </source>
</evidence>
<dbReference type="EMBL" id="JASBNA010000008">
    <property type="protein sequence ID" value="KAK7689321.1"/>
    <property type="molecule type" value="Genomic_DNA"/>
</dbReference>
<reference evidence="1 2" key="1">
    <citation type="submission" date="2022-09" db="EMBL/GenBank/DDBJ databases">
        <authorList>
            <person name="Palmer J.M."/>
        </authorList>
    </citation>
    <scope>NUCLEOTIDE SEQUENCE [LARGE SCALE GENOMIC DNA]</scope>
    <source>
        <strain evidence="1 2">DSM 7382</strain>
    </source>
</reference>
<dbReference type="Proteomes" id="UP001385951">
    <property type="component" value="Unassembled WGS sequence"/>
</dbReference>
<keyword evidence="2" id="KW-1185">Reference proteome</keyword>
<dbReference type="AlphaFoldDB" id="A0AAW0G959"/>
<comment type="caution">
    <text evidence="1">The sequence shown here is derived from an EMBL/GenBank/DDBJ whole genome shotgun (WGS) entry which is preliminary data.</text>
</comment>
<accession>A0AAW0G959</accession>
<name>A0AAW0G959_9APHY</name>
<proteinExistence type="predicted"/>